<comment type="caution">
    <text evidence="4">The sequence shown here is derived from an EMBL/GenBank/DDBJ whole genome shotgun (WGS) entry which is preliminary data.</text>
</comment>
<organism evidence="4 5">
    <name type="scientific">Streptomyces hiroshimensis</name>
    <dbReference type="NCBI Taxonomy" id="66424"/>
    <lineage>
        <taxon>Bacteria</taxon>
        <taxon>Bacillati</taxon>
        <taxon>Actinomycetota</taxon>
        <taxon>Actinomycetes</taxon>
        <taxon>Kitasatosporales</taxon>
        <taxon>Streptomycetaceae</taxon>
        <taxon>Streptomyces</taxon>
    </lineage>
</organism>
<dbReference type="InterPro" id="IPR052019">
    <property type="entry name" value="F420H2_bilvrd_red/Heme_oxyg"/>
</dbReference>
<accession>A0ABQ2Z1J2</accession>
<keyword evidence="1" id="KW-0560">Oxidoreductase</keyword>
<feature type="region of interest" description="Disordered" evidence="2">
    <location>
        <begin position="127"/>
        <end position="147"/>
    </location>
</feature>
<name>A0ABQ2Z1J2_9ACTN</name>
<reference evidence="5" key="1">
    <citation type="journal article" date="2019" name="Int. J. Syst. Evol. Microbiol.">
        <title>The Global Catalogue of Microorganisms (GCM) 10K type strain sequencing project: providing services to taxonomists for standard genome sequencing and annotation.</title>
        <authorList>
            <consortium name="The Broad Institute Genomics Platform"/>
            <consortium name="The Broad Institute Genome Sequencing Center for Infectious Disease"/>
            <person name="Wu L."/>
            <person name="Ma J."/>
        </authorList>
    </citation>
    <scope>NUCLEOTIDE SEQUENCE [LARGE SCALE GENOMIC DNA]</scope>
    <source>
        <strain evidence="5">JCM 4586</strain>
    </source>
</reference>
<evidence type="ECO:0000313" key="4">
    <source>
        <dbReference type="EMBL" id="GGY01358.1"/>
    </source>
</evidence>
<dbReference type="Proteomes" id="UP000659223">
    <property type="component" value="Unassembled WGS sequence"/>
</dbReference>
<keyword evidence="5" id="KW-1185">Reference proteome</keyword>
<evidence type="ECO:0000313" key="5">
    <source>
        <dbReference type="Proteomes" id="UP000659223"/>
    </source>
</evidence>
<dbReference type="Pfam" id="PF01243">
    <property type="entry name" value="PNPOx_N"/>
    <property type="match status" value="1"/>
</dbReference>
<gene>
    <name evidence="4" type="ORF">GCM10010324_55270</name>
</gene>
<proteinExistence type="predicted"/>
<evidence type="ECO:0000256" key="2">
    <source>
        <dbReference type="SAM" id="MobiDB-lite"/>
    </source>
</evidence>
<feature type="domain" description="Pyridoxamine 5'-phosphate oxidase N-terminal" evidence="3">
    <location>
        <begin position="6"/>
        <end position="127"/>
    </location>
</feature>
<dbReference type="InterPro" id="IPR012349">
    <property type="entry name" value="Split_barrel_FMN-bd"/>
</dbReference>
<dbReference type="EMBL" id="BMUT01000013">
    <property type="protein sequence ID" value="GGY01358.1"/>
    <property type="molecule type" value="Genomic_DNA"/>
</dbReference>
<evidence type="ECO:0000256" key="1">
    <source>
        <dbReference type="ARBA" id="ARBA00023002"/>
    </source>
</evidence>
<dbReference type="SUPFAM" id="SSF50475">
    <property type="entry name" value="FMN-binding split barrel"/>
    <property type="match status" value="1"/>
</dbReference>
<dbReference type="PANTHER" id="PTHR35176">
    <property type="entry name" value="HEME OXYGENASE HI_0854-RELATED"/>
    <property type="match status" value="1"/>
</dbReference>
<feature type="compositionally biased region" description="Basic and acidic residues" evidence="2">
    <location>
        <begin position="136"/>
        <end position="147"/>
    </location>
</feature>
<dbReference type="Gene3D" id="2.30.110.10">
    <property type="entry name" value="Electron Transport, Fmn-binding Protein, Chain A"/>
    <property type="match status" value="1"/>
</dbReference>
<dbReference type="InterPro" id="IPR011576">
    <property type="entry name" value="Pyridox_Oxase_N"/>
</dbReference>
<protein>
    <submittedName>
        <fullName evidence="4">PPOX class F420-dependent enzyme</fullName>
    </submittedName>
</protein>
<dbReference type="InterPro" id="IPR019920">
    <property type="entry name" value="F420-binding_dom_put"/>
</dbReference>
<dbReference type="NCBIfam" id="TIGR03618">
    <property type="entry name" value="Rv1155_F420"/>
    <property type="match status" value="1"/>
</dbReference>
<dbReference type="PANTHER" id="PTHR35176:SF6">
    <property type="entry name" value="HEME OXYGENASE HI_0854-RELATED"/>
    <property type="match status" value="1"/>
</dbReference>
<sequence length="147" mass="16442">MAVEFNEETQKLLDGKNFATVATINRDGAPQTSVVWIARDGDTVVFSTTAGRLKARNLAREPRISLTVFDTENPYLSVDIRGTAELIEDPDKELPRRLSQKYLGENPPAEPDEVLRLIVRVTPQKVTGFKGQRAAEQQRQHPTARAE</sequence>
<evidence type="ECO:0000259" key="3">
    <source>
        <dbReference type="Pfam" id="PF01243"/>
    </source>
</evidence>